<protein>
    <submittedName>
        <fullName evidence="2">Uncharacterized protein</fullName>
    </submittedName>
</protein>
<dbReference type="OrthoDB" id="3259897at2759"/>
<reference evidence="2 3" key="1">
    <citation type="journal article" date="2015" name="Fungal Genet. Biol.">
        <title>Evolution of novel wood decay mechanisms in Agaricales revealed by the genome sequences of Fistulina hepatica and Cylindrobasidium torrendii.</title>
        <authorList>
            <person name="Floudas D."/>
            <person name="Held B.W."/>
            <person name="Riley R."/>
            <person name="Nagy L.G."/>
            <person name="Koehler G."/>
            <person name="Ransdell A.S."/>
            <person name="Younus H."/>
            <person name="Chow J."/>
            <person name="Chiniquy J."/>
            <person name="Lipzen A."/>
            <person name="Tritt A."/>
            <person name="Sun H."/>
            <person name="Haridas S."/>
            <person name="LaButti K."/>
            <person name="Ohm R.A."/>
            <person name="Kues U."/>
            <person name="Blanchette R.A."/>
            <person name="Grigoriev I.V."/>
            <person name="Minto R.E."/>
            <person name="Hibbett D.S."/>
        </authorList>
    </citation>
    <scope>NUCLEOTIDE SEQUENCE [LARGE SCALE GENOMIC DNA]</scope>
    <source>
        <strain evidence="2 3">FP15055 ss-10</strain>
    </source>
</reference>
<organism evidence="2 3">
    <name type="scientific">Cylindrobasidium torrendii FP15055 ss-10</name>
    <dbReference type="NCBI Taxonomy" id="1314674"/>
    <lineage>
        <taxon>Eukaryota</taxon>
        <taxon>Fungi</taxon>
        <taxon>Dikarya</taxon>
        <taxon>Basidiomycota</taxon>
        <taxon>Agaricomycotina</taxon>
        <taxon>Agaricomycetes</taxon>
        <taxon>Agaricomycetidae</taxon>
        <taxon>Agaricales</taxon>
        <taxon>Marasmiineae</taxon>
        <taxon>Physalacriaceae</taxon>
        <taxon>Cylindrobasidium</taxon>
    </lineage>
</organism>
<feature type="region of interest" description="Disordered" evidence="1">
    <location>
        <begin position="1"/>
        <end position="25"/>
    </location>
</feature>
<feature type="compositionally biased region" description="Polar residues" evidence="1">
    <location>
        <begin position="9"/>
        <end position="25"/>
    </location>
</feature>
<gene>
    <name evidence="2" type="ORF">CYLTODRAFT_419525</name>
</gene>
<name>A0A0D7BM91_9AGAR</name>
<feature type="region of interest" description="Disordered" evidence="1">
    <location>
        <begin position="327"/>
        <end position="385"/>
    </location>
</feature>
<dbReference type="EMBL" id="KN880464">
    <property type="protein sequence ID" value="KIY70701.1"/>
    <property type="molecule type" value="Genomic_DNA"/>
</dbReference>
<keyword evidence="3" id="KW-1185">Reference proteome</keyword>
<dbReference type="STRING" id="1314674.A0A0D7BM91"/>
<sequence>MLRRRGNSETRSFGSVRSPSSVDVSTAQMYPHTTTYRSLQQVVRVFSPSLKASGDAGKQKLEPVFGESDTVSGSVTLDPSCAAYGRLTITLEGALYCHPSATNQLQPESRKHVFYTTSHAVSVSTASSIDLSSARSAFRGVKNTIRRRPSASSLDSITLSTTSSLTQEKARVYTFAFQLPKSVRQGEELPPTYPMSKDKSSSSPASRNGSFSVEYKILVSWDPSAACEYPSLLEAPILYQPDHDFNSASVSTTASDSWLEMPLRTDRPVPFRCAITLPTKVTFARSSSIPYFVVFTTLPRSATLSKEIASDATISVSLLRQVTVMESSVPLPTPPHTPNTPDDESSARKGIMRLMSRPPSRTQSRRSSEDSEARKQKPLPRIPPHTVYSEMYTMRTSICIGFPKRPRRKASSNVKHPTIEEHITLPDGLHKAKFLLDKDMLPSIDWAGISVKYYLDASVLVGQDEVRARVPIRIY</sequence>
<proteinExistence type="predicted"/>
<dbReference type="Proteomes" id="UP000054007">
    <property type="component" value="Unassembled WGS sequence"/>
</dbReference>
<accession>A0A0D7BM91</accession>
<dbReference type="AlphaFoldDB" id="A0A0D7BM91"/>
<evidence type="ECO:0000313" key="3">
    <source>
        <dbReference type="Proteomes" id="UP000054007"/>
    </source>
</evidence>
<evidence type="ECO:0000313" key="2">
    <source>
        <dbReference type="EMBL" id="KIY70701.1"/>
    </source>
</evidence>
<evidence type="ECO:0000256" key="1">
    <source>
        <dbReference type="SAM" id="MobiDB-lite"/>
    </source>
</evidence>
<feature type="region of interest" description="Disordered" evidence="1">
    <location>
        <begin position="186"/>
        <end position="208"/>
    </location>
</feature>
<feature type="compositionally biased region" description="Basic and acidic residues" evidence="1">
    <location>
        <begin position="366"/>
        <end position="375"/>
    </location>
</feature>